<evidence type="ECO:0000313" key="1">
    <source>
        <dbReference type="EMBL" id="EHB02346.1"/>
    </source>
</evidence>
<feature type="non-terminal residue" evidence="1">
    <location>
        <position position="1"/>
    </location>
</feature>
<evidence type="ECO:0000313" key="2">
    <source>
        <dbReference type="Proteomes" id="UP000006813"/>
    </source>
</evidence>
<proteinExistence type="predicted"/>
<gene>
    <name evidence="1" type="ORF">GW7_04315</name>
</gene>
<dbReference type="InParanoid" id="G5AZ83"/>
<sequence length="62" mass="7111">DGSRKPTSPVNPSEIDQKEINDFYWTQFISTLKSKFYSPCSSTLNKNLHLISFQLGNDQNMV</sequence>
<name>G5AZ83_HETGA</name>
<organism evidence="1 2">
    <name type="scientific">Heterocephalus glaber</name>
    <name type="common">Naked mole rat</name>
    <dbReference type="NCBI Taxonomy" id="10181"/>
    <lineage>
        <taxon>Eukaryota</taxon>
        <taxon>Metazoa</taxon>
        <taxon>Chordata</taxon>
        <taxon>Craniata</taxon>
        <taxon>Vertebrata</taxon>
        <taxon>Euteleostomi</taxon>
        <taxon>Mammalia</taxon>
        <taxon>Eutheria</taxon>
        <taxon>Euarchontoglires</taxon>
        <taxon>Glires</taxon>
        <taxon>Rodentia</taxon>
        <taxon>Hystricomorpha</taxon>
        <taxon>Bathyergidae</taxon>
        <taxon>Heterocephalus</taxon>
    </lineage>
</organism>
<accession>G5AZ83</accession>
<dbReference type="Proteomes" id="UP000006813">
    <property type="component" value="Unassembled WGS sequence"/>
</dbReference>
<dbReference type="AlphaFoldDB" id="G5AZ83"/>
<dbReference type="EMBL" id="JH167595">
    <property type="protein sequence ID" value="EHB02346.1"/>
    <property type="molecule type" value="Genomic_DNA"/>
</dbReference>
<reference evidence="1 2" key="1">
    <citation type="journal article" date="2011" name="Nature">
        <title>Genome sequencing reveals insights into physiology and longevity of the naked mole rat.</title>
        <authorList>
            <person name="Kim E.B."/>
            <person name="Fang X."/>
            <person name="Fushan A.A."/>
            <person name="Huang Z."/>
            <person name="Lobanov A.V."/>
            <person name="Han L."/>
            <person name="Marino S.M."/>
            <person name="Sun X."/>
            <person name="Turanov A.A."/>
            <person name="Yang P."/>
            <person name="Yim S.H."/>
            <person name="Zhao X."/>
            <person name="Kasaikina M.V."/>
            <person name="Stoletzki N."/>
            <person name="Peng C."/>
            <person name="Polak P."/>
            <person name="Xiong Z."/>
            <person name="Kiezun A."/>
            <person name="Zhu Y."/>
            <person name="Chen Y."/>
            <person name="Kryukov G.V."/>
            <person name="Zhang Q."/>
            <person name="Peshkin L."/>
            <person name="Yang L."/>
            <person name="Bronson R.T."/>
            <person name="Buffenstein R."/>
            <person name="Wang B."/>
            <person name="Han C."/>
            <person name="Li Q."/>
            <person name="Chen L."/>
            <person name="Zhao W."/>
            <person name="Sunyaev S.R."/>
            <person name="Park T.J."/>
            <person name="Zhang G."/>
            <person name="Wang J."/>
            <person name="Gladyshev V.N."/>
        </authorList>
    </citation>
    <scope>NUCLEOTIDE SEQUENCE [LARGE SCALE GENOMIC DNA]</scope>
</reference>
<protein>
    <submittedName>
        <fullName evidence="1">Uncharacterized protein</fullName>
    </submittedName>
</protein>